<protein>
    <recommendedName>
        <fullName evidence="4">Tat (Twin-arginine translocation) pathway signal sequence</fullName>
    </recommendedName>
</protein>
<feature type="region of interest" description="Disordered" evidence="1">
    <location>
        <begin position="109"/>
        <end position="238"/>
    </location>
</feature>
<organism evidence="2 3">
    <name type="scientific">Halorussus aquaticus</name>
    <dbReference type="NCBI Taxonomy" id="2953748"/>
    <lineage>
        <taxon>Archaea</taxon>
        <taxon>Methanobacteriati</taxon>
        <taxon>Methanobacteriota</taxon>
        <taxon>Stenosarchaea group</taxon>
        <taxon>Halobacteria</taxon>
        <taxon>Halobacteriales</taxon>
        <taxon>Haladaptataceae</taxon>
        <taxon>Halorussus</taxon>
    </lineage>
</organism>
<dbReference type="RefSeq" id="WP_254269072.1">
    <property type="nucleotide sequence ID" value="NZ_CP100400.1"/>
</dbReference>
<feature type="compositionally biased region" description="Low complexity" evidence="1">
    <location>
        <begin position="113"/>
        <end position="229"/>
    </location>
</feature>
<dbReference type="PROSITE" id="PS51318">
    <property type="entry name" value="TAT"/>
    <property type="match status" value="1"/>
</dbReference>
<dbReference type="InterPro" id="IPR006311">
    <property type="entry name" value="TAT_signal"/>
</dbReference>
<accession>A0ABD5Q3T7</accession>
<evidence type="ECO:0008006" key="4">
    <source>
        <dbReference type="Google" id="ProtNLM"/>
    </source>
</evidence>
<reference evidence="2 3" key="1">
    <citation type="journal article" date="2019" name="Int. J. Syst. Evol. Microbiol.">
        <title>The Global Catalogue of Microorganisms (GCM) 10K type strain sequencing project: providing services to taxonomists for standard genome sequencing and annotation.</title>
        <authorList>
            <consortium name="The Broad Institute Genomics Platform"/>
            <consortium name="The Broad Institute Genome Sequencing Center for Infectious Disease"/>
            <person name="Wu L."/>
            <person name="Ma J."/>
        </authorList>
    </citation>
    <scope>NUCLEOTIDE SEQUENCE [LARGE SCALE GENOMIC DNA]</scope>
    <source>
        <strain evidence="2 3">XZYJ18</strain>
    </source>
</reference>
<dbReference type="EMBL" id="JBHSHT010000002">
    <property type="protein sequence ID" value="MFC4825235.1"/>
    <property type="molecule type" value="Genomic_DNA"/>
</dbReference>
<dbReference type="AlphaFoldDB" id="A0ABD5Q3T7"/>
<dbReference type="GeneID" id="73044054"/>
<evidence type="ECO:0000256" key="1">
    <source>
        <dbReference type="SAM" id="MobiDB-lite"/>
    </source>
</evidence>
<sequence length="273" mass="28942">MAEDGNPLRRRDVLRAGAAAGAVGLGWVASGVSAQDQRARNAYSYSLQQGDRFRVWLRPQDSAGNARTETIPEDCTGGQPGEYQIFIVRAHRDGIDLGYEGLFVPSQAVSDQTTGTTTTEATETTTETTTTADTTTETTTTADTTTETTTTADTTTETTGETETTTTTETTTEAALQEETTTANETTTSANETATTTETTTPANETMTPDETTANETTVRTDTTAAETTPPGESGLPEIQVGEWYRVTTSIRCDALFQLSLEPAEPRDGGTGS</sequence>
<gene>
    <name evidence="2" type="ORF">ACFO9K_13305</name>
</gene>
<dbReference type="Proteomes" id="UP001595945">
    <property type="component" value="Unassembled WGS sequence"/>
</dbReference>
<keyword evidence="3" id="KW-1185">Reference proteome</keyword>
<evidence type="ECO:0000313" key="3">
    <source>
        <dbReference type="Proteomes" id="UP001595945"/>
    </source>
</evidence>
<name>A0ABD5Q3T7_9EURY</name>
<comment type="caution">
    <text evidence="2">The sequence shown here is derived from an EMBL/GenBank/DDBJ whole genome shotgun (WGS) entry which is preliminary data.</text>
</comment>
<evidence type="ECO:0000313" key="2">
    <source>
        <dbReference type="EMBL" id="MFC4825235.1"/>
    </source>
</evidence>
<proteinExistence type="predicted"/>